<keyword evidence="5 7" id="KW-1133">Transmembrane helix</keyword>
<keyword evidence="2" id="KW-0813">Transport</keyword>
<feature type="transmembrane region" description="Helical" evidence="7">
    <location>
        <begin position="211"/>
        <end position="234"/>
    </location>
</feature>
<dbReference type="Proteomes" id="UP001595710">
    <property type="component" value="Unassembled WGS sequence"/>
</dbReference>
<evidence type="ECO:0000313" key="8">
    <source>
        <dbReference type="EMBL" id="MFC3701283.1"/>
    </source>
</evidence>
<keyword evidence="3" id="KW-1003">Cell membrane</keyword>
<comment type="caution">
    <text evidence="8">The sequence shown here is derived from an EMBL/GenBank/DDBJ whole genome shotgun (WGS) entry which is preliminary data.</text>
</comment>
<keyword evidence="4 7" id="KW-0812">Transmembrane</keyword>
<evidence type="ECO:0000256" key="1">
    <source>
        <dbReference type="ARBA" id="ARBA00004141"/>
    </source>
</evidence>
<dbReference type="InterPro" id="IPR004776">
    <property type="entry name" value="Mem_transp_PIN-like"/>
</dbReference>
<evidence type="ECO:0000313" key="9">
    <source>
        <dbReference type="Proteomes" id="UP001595710"/>
    </source>
</evidence>
<dbReference type="PANTHER" id="PTHR36838:SF1">
    <property type="entry name" value="SLR1864 PROTEIN"/>
    <property type="match status" value="1"/>
</dbReference>
<evidence type="ECO:0000256" key="2">
    <source>
        <dbReference type="ARBA" id="ARBA00022448"/>
    </source>
</evidence>
<protein>
    <submittedName>
        <fullName evidence="8">AEC family transporter</fullName>
    </submittedName>
</protein>
<feature type="transmembrane region" description="Helical" evidence="7">
    <location>
        <begin position="35"/>
        <end position="51"/>
    </location>
</feature>
<feature type="transmembrane region" description="Helical" evidence="7">
    <location>
        <begin position="154"/>
        <end position="175"/>
    </location>
</feature>
<feature type="transmembrane region" description="Helical" evidence="7">
    <location>
        <begin position="63"/>
        <end position="85"/>
    </location>
</feature>
<evidence type="ECO:0000256" key="7">
    <source>
        <dbReference type="SAM" id="Phobius"/>
    </source>
</evidence>
<evidence type="ECO:0000256" key="5">
    <source>
        <dbReference type="ARBA" id="ARBA00022989"/>
    </source>
</evidence>
<sequence length="290" mass="31766">MMFRIFEIVAPIFIAVLVGYLYSRARKPAMETVNAINLDVFVPLLIISVFAEQKINLPDYGSLILVAFLITMVPGVAAFGLSKLLHIDAKTFVPPMMFKNSGNVGIPLLLFTFGEEFLPAIIIIFIVENTLHFTTGIWIISAKDRSFAFLKQPMIIATAIGLGLSLFNVQLPFWVVESLRLLGNVAVPLLLFSLGVRLVSLDIRGWKLGMLGAVAAPVLGLLVAAPLATFIPLPETQQKMIWLFAALPPAVLNFLIAEKYNQEPDKVAAIVLFANAATVVTLPLVLYFVL</sequence>
<dbReference type="EMBL" id="JBHRYN010000008">
    <property type="protein sequence ID" value="MFC3701283.1"/>
    <property type="molecule type" value="Genomic_DNA"/>
</dbReference>
<feature type="transmembrane region" description="Helical" evidence="7">
    <location>
        <begin position="240"/>
        <end position="257"/>
    </location>
</feature>
<dbReference type="PANTHER" id="PTHR36838">
    <property type="entry name" value="AUXIN EFFLUX CARRIER FAMILY PROTEIN"/>
    <property type="match status" value="1"/>
</dbReference>
<gene>
    <name evidence="8" type="ORF">ACFOND_06470</name>
</gene>
<proteinExistence type="predicted"/>
<feature type="transmembrane region" description="Helical" evidence="7">
    <location>
        <begin position="269"/>
        <end position="289"/>
    </location>
</feature>
<evidence type="ECO:0000256" key="3">
    <source>
        <dbReference type="ARBA" id="ARBA00022475"/>
    </source>
</evidence>
<keyword evidence="6 7" id="KW-0472">Membrane</keyword>
<reference evidence="9" key="1">
    <citation type="journal article" date="2019" name="Int. J. Syst. Evol. Microbiol.">
        <title>The Global Catalogue of Microorganisms (GCM) 10K type strain sequencing project: providing services to taxonomists for standard genome sequencing and annotation.</title>
        <authorList>
            <consortium name="The Broad Institute Genomics Platform"/>
            <consortium name="The Broad Institute Genome Sequencing Center for Infectious Disease"/>
            <person name="Wu L."/>
            <person name="Ma J."/>
        </authorList>
    </citation>
    <scope>NUCLEOTIDE SEQUENCE [LARGE SCALE GENOMIC DNA]</scope>
    <source>
        <strain evidence="9">CECT 8288</strain>
    </source>
</reference>
<evidence type="ECO:0000256" key="6">
    <source>
        <dbReference type="ARBA" id="ARBA00023136"/>
    </source>
</evidence>
<feature type="transmembrane region" description="Helical" evidence="7">
    <location>
        <begin position="181"/>
        <end position="199"/>
    </location>
</feature>
<organism evidence="8 9">
    <name type="scientific">Reinekea marina</name>
    <dbReference type="NCBI Taxonomy" id="1310421"/>
    <lineage>
        <taxon>Bacteria</taxon>
        <taxon>Pseudomonadati</taxon>
        <taxon>Pseudomonadota</taxon>
        <taxon>Gammaproteobacteria</taxon>
        <taxon>Oceanospirillales</taxon>
        <taxon>Saccharospirillaceae</taxon>
        <taxon>Reinekea</taxon>
    </lineage>
</organism>
<dbReference type="RefSeq" id="WP_216000002.1">
    <property type="nucleotide sequence ID" value="NZ_JAUFQI010000001.1"/>
</dbReference>
<feature type="transmembrane region" description="Helical" evidence="7">
    <location>
        <begin position="6"/>
        <end position="23"/>
    </location>
</feature>
<name>A0ABV7WS51_9GAMM</name>
<evidence type="ECO:0000256" key="4">
    <source>
        <dbReference type="ARBA" id="ARBA00022692"/>
    </source>
</evidence>
<keyword evidence="9" id="KW-1185">Reference proteome</keyword>
<dbReference type="Pfam" id="PF03547">
    <property type="entry name" value="Mem_trans"/>
    <property type="match status" value="2"/>
</dbReference>
<accession>A0ABV7WS51</accession>
<comment type="subcellular location">
    <subcellularLocation>
        <location evidence="1">Membrane</location>
        <topology evidence="1">Multi-pass membrane protein</topology>
    </subcellularLocation>
</comment>